<sequence>LKQSPLAMSVFRNDDLMDFVVGSKLVIPVMLPCTTESQLTDLCKPYGTICHQMLVPSADQKSSLGVVGFCEFNAADIAVTALASVGTVAFSVYFFFAFRSNFLAVFWYREKAFRSDREAKSAIGVNNQVEDTSVESCLKRLNKLKRRCAVFEYMVNMLDKLSGTILYETTSKMNDLDIDYRRFKSNEVKVPNGGCTNAINVANEMEDSSENISAKFPYMYDLVGLKFPLDSAEKNIQSNWKKGSSSLNRRFLNIMTVDILTTNVRTQRVAAHSHVKGLGLETDGRAKQIGSGFVGQVEARTAAGVIVDLVKMKRMAGRAVLLAGPPGTGKTAIALAIARELGSKVPFAPMVASEVYSMEVKKTEVLMENIRRCIGLRVREVKDIYEGEVTEITPVESDHAMSSYETRLTNLTVGLRTTKGCTQLKLDPTLYDVFLQQRIEVGDVIYIETNSGAVKRVGRCDVYATETDLEAEEFVPLPKGEIRKQKEFVQDVTLHDLDTANAKPSGGQDVLTLMAQLIKPKKTEITENLRKEVNASVNRYIEQGIAELVPGVLFIDEAHMLDMECFTYLHRVIESSFSPIVILATNRGFSKIRGTEIVSAHGIPQDLLERLLIVKTLPYGLQEILEIVKIRAKAENYQLAMCMIRRNYLLMQKHQPQNIADLQQSFAFRLFNCAIIRPRCCCSSRQLREIENRLFMVNSVESACESDIPTEKIAKEDFETNRQFLPAYNSKYKPRRYFRSYTLAPFVNDSELLRNFVEIGVDLSKLESRSNAVDFLVKLDWKNDVQPMLRFLVLNGIPLEEIGQYLTRNPWIFQQNLQHLSDRIGYLKSKAFTVDAIAHIINKARYWLNFDIQTIDCRLGWLQINFKLTGDEVRDVVTKEPKLITFGTGYVQRLQFTFRQEMDRSVLMKSFDYLHNVVGFSHETILSWPRCLRESSYKARARHQFLKRLKRDQFDPQRPNYVTIETMLSGDDGEFCARVAKCPEAVLSTASLILLISLSVTLTLAGSDVNNYLVGAPVVDCQDTSISITFSTAKPFTGRVYVKGLQEDDRCSRSYAGNSEQRKFTIMVNQGDCSMQRQRVSGGSLEGMMFSMVIVVSFHGTFETMNDKAFRSVCFFRNIKRVTNFLDVSMLPTTELMDTGKMPDCSYTIRKDSPTGPVIRYAEVGDRLFHVWECEDDGQGLLVHSCWVSDGRGSRFELLDIDGCAIDPVIQPDIRYEKSLTRAYVETWAYKYSDTSVLDYQCIVELCKKSQGECDTMTPPRCVRSKRASANVGNKQLRLHANRQRRHVVHNSDRQFDLLADVRVMDSLVVDQEFGNVPKSIIDKLNRVNSGAVRNATASDLGDRLCLSAPAVGFLLTLIVALFIAASTTSLLLFTRRGDADLKNRINKFEQ</sequence>
<evidence type="ECO:0000256" key="11">
    <source>
        <dbReference type="SAM" id="Phobius"/>
    </source>
</evidence>
<dbReference type="InterPro" id="IPR056953">
    <property type="entry name" value="CUT_N"/>
</dbReference>
<keyword evidence="8" id="KW-0067">ATP-binding</keyword>
<dbReference type="Pfam" id="PF06068">
    <property type="entry name" value="TIP49"/>
    <property type="match status" value="1"/>
</dbReference>
<evidence type="ECO:0000256" key="9">
    <source>
        <dbReference type="ARBA" id="ARBA00022946"/>
    </source>
</evidence>
<keyword evidence="11" id="KW-0472">Membrane</keyword>
<proteinExistence type="inferred from homology"/>
<dbReference type="PANTHER" id="PTHR11093">
    <property type="entry name" value="RUVB-RELATED REPTIN AND PONTIN"/>
    <property type="match status" value="1"/>
</dbReference>
<feature type="domain" description="ZP" evidence="12">
    <location>
        <begin position="1020"/>
        <end position="1261"/>
    </location>
</feature>
<evidence type="ECO:0000313" key="14">
    <source>
        <dbReference type="Proteomes" id="UP000054630"/>
    </source>
</evidence>
<comment type="similarity">
    <text evidence="2">Belongs to the RuvB family.</text>
</comment>
<dbReference type="GO" id="GO:0003678">
    <property type="term" value="F:DNA helicase activity"/>
    <property type="evidence" value="ECO:0007669"/>
    <property type="project" value="UniProtKB-EC"/>
</dbReference>
<keyword evidence="6" id="KW-0378">Hydrolase</keyword>
<dbReference type="EMBL" id="JYDL01000193">
    <property type="protein sequence ID" value="KRX13561.1"/>
    <property type="molecule type" value="Genomic_DNA"/>
</dbReference>
<dbReference type="SMART" id="SM00733">
    <property type="entry name" value="Mterf"/>
    <property type="match status" value="2"/>
</dbReference>
<comment type="caution">
    <text evidence="13">The sequence shown here is derived from an EMBL/GenBank/DDBJ whole genome shotgun (WGS) entry which is preliminary data.</text>
</comment>
<dbReference type="Pfam" id="PF25301">
    <property type="entry name" value="CUT_C"/>
    <property type="match status" value="1"/>
</dbReference>
<dbReference type="SMART" id="SM00241">
    <property type="entry name" value="ZP"/>
    <property type="match status" value="1"/>
</dbReference>
<dbReference type="GO" id="GO:0005524">
    <property type="term" value="F:ATP binding"/>
    <property type="evidence" value="ECO:0007669"/>
    <property type="project" value="UniProtKB-KW"/>
</dbReference>
<feature type="non-terminal residue" evidence="13">
    <location>
        <position position="1391"/>
    </location>
</feature>
<evidence type="ECO:0000256" key="10">
    <source>
        <dbReference type="ARBA" id="ARBA00023242"/>
    </source>
</evidence>
<evidence type="ECO:0000256" key="6">
    <source>
        <dbReference type="ARBA" id="ARBA00022801"/>
    </source>
</evidence>
<reference evidence="13 14" key="1">
    <citation type="submission" date="2015-01" db="EMBL/GenBank/DDBJ databases">
        <title>Evolution of Trichinella species and genotypes.</title>
        <authorList>
            <person name="Korhonen P.K."/>
            <person name="Edoardo P."/>
            <person name="Giuseppe L.R."/>
            <person name="Gasser R.B."/>
        </authorList>
    </citation>
    <scope>NUCLEOTIDE SEQUENCE [LARGE SCALE GENOMIC DNA]</scope>
    <source>
        <strain evidence="13">ISS37</strain>
    </source>
</reference>
<dbReference type="InterPro" id="IPR010339">
    <property type="entry name" value="TIP49_P-loop"/>
</dbReference>
<dbReference type="FunFam" id="2.40.50.360:FF:000001">
    <property type="entry name" value="RuvB-like helicase"/>
    <property type="match status" value="1"/>
</dbReference>
<evidence type="ECO:0000256" key="8">
    <source>
        <dbReference type="ARBA" id="ARBA00022840"/>
    </source>
</evidence>
<protein>
    <recommendedName>
        <fullName evidence="4">DNA helicase</fullName>
        <ecNumber evidence="4">3.6.4.12</ecNumber>
    </recommendedName>
</protein>
<evidence type="ECO:0000256" key="7">
    <source>
        <dbReference type="ARBA" id="ARBA00022806"/>
    </source>
</evidence>
<dbReference type="Gene3D" id="3.40.50.300">
    <property type="entry name" value="P-loop containing nucleotide triphosphate hydrolases"/>
    <property type="match status" value="1"/>
</dbReference>
<organism evidence="13 14">
    <name type="scientific">Trichinella nelsoni</name>
    <dbReference type="NCBI Taxonomy" id="6336"/>
    <lineage>
        <taxon>Eukaryota</taxon>
        <taxon>Metazoa</taxon>
        <taxon>Ecdysozoa</taxon>
        <taxon>Nematoda</taxon>
        <taxon>Enoplea</taxon>
        <taxon>Dorylaimia</taxon>
        <taxon>Trichinellida</taxon>
        <taxon>Trichinellidae</taxon>
        <taxon>Trichinella</taxon>
    </lineage>
</organism>
<dbReference type="STRING" id="6336.A0A0V0RGC8"/>
<keyword evidence="5" id="KW-0547">Nucleotide-binding</keyword>
<keyword evidence="11" id="KW-1133">Transmembrane helix</keyword>
<evidence type="ECO:0000256" key="2">
    <source>
        <dbReference type="ARBA" id="ARBA00007519"/>
    </source>
</evidence>
<accession>A0A0V0RGC8</accession>
<keyword evidence="14" id="KW-1185">Reference proteome</keyword>
<comment type="subcellular location">
    <subcellularLocation>
        <location evidence="1">Nucleus</location>
    </subcellularLocation>
</comment>
<keyword evidence="11" id="KW-0812">Transmembrane</keyword>
<name>A0A0V0RGC8_9BILA</name>
<feature type="non-terminal residue" evidence="13">
    <location>
        <position position="1"/>
    </location>
</feature>
<evidence type="ECO:0000256" key="5">
    <source>
        <dbReference type="ARBA" id="ARBA00022741"/>
    </source>
</evidence>
<dbReference type="SMART" id="SM00382">
    <property type="entry name" value="AAA"/>
    <property type="match status" value="1"/>
</dbReference>
<dbReference type="OrthoDB" id="6139674at2759"/>
<comment type="similarity">
    <text evidence="3">Belongs to the mTERF family.</text>
</comment>
<evidence type="ECO:0000256" key="4">
    <source>
        <dbReference type="ARBA" id="ARBA00012551"/>
    </source>
</evidence>
<dbReference type="InterPro" id="IPR027417">
    <property type="entry name" value="P-loop_NTPase"/>
</dbReference>
<evidence type="ECO:0000256" key="1">
    <source>
        <dbReference type="ARBA" id="ARBA00004123"/>
    </source>
</evidence>
<dbReference type="GO" id="GO:0005634">
    <property type="term" value="C:nucleus"/>
    <property type="evidence" value="ECO:0007669"/>
    <property type="project" value="UniProtKB-SubCell"/>
</dbReference>
<dbReference type="EC" id="3.6.4.12" evidence="4"/>
<dbReference type="InterPro" id="IPR038538">
    <property type="entry name" value="MTERF_sf"/>
</dbReference>
<evidence type="ECO:0000259" key="12">
    <source>
        <dbReference type="PROSITE" id="PS51034"/>
    </source>
</evidence>
<evidence type="ECO:0000313" key="13">
    <source>
        <dbReference type="EMBL" id="KRX13561.1"/>
    </source>
</evidence>
<dbReference type="InterPro" id="IPR003690">
    <property type="entry name" value="MTERF"/>
</dbReference>
<evidence type="ECO:0000256" key="3">
    <source>
        <dbReference type="ARBA" id="ARBA00007692"/>
    </source>
</evidence>
<feature type="transmembrane region" description="Helical" evidence="11">
    <location>
        <begin position="1351"/>
        <end position="1375"/>
    </location>
</feature>
<dbReference type="Pfam" id="PF25057">
    <property type="entry name" value="CUT_N"/>
    <property type="match status" value="1"/>
</dbReference>
<gene>
    <name evidence="13" type="primary">RUVBL1</name>
    <name evidence="13" type="ORF">T07_9645</name>
</gene>
<dbReference type="PROSITE" id="PS51034">
    <property type="entry name" value="ZP_2"/>
    <property type="match status" value="1"/>
</dbReference>
<dbReference type="Gene3D" id="2.40.50.360">
    <property type="entry name" value="RuvB-like helicase, domain II"/>
    <property type="match status" value="1"/>
</dbReference>
<keyword evidence="9" id="KW-0809">Transit peptide</keyword>
<dbReference type="GO" id="GO:0003676">
    <property type="term" value="F:nucleic acid binding"/>
    <property type="evidence" value="ECO:0007669"/>
    <property type="project" value="InterPro"/>
</dbReference>
<dbReference type="GO" id="GO:0016787">
    <property type="term" value="F:hydrolase activity"/>
    <property type="evidence" value="ECO:0007669"/>
    <property type="project" value="UniProtKB-KW"/>
</dbReference>
<dbReference type="Proteomes" id="UP000054630">
    <property type="component" value="Unassembled WGS sequence"/>
</dbReference>
<dbReference type="InterPro" id="IPR027238">
    <property type="entry name" value="RuvB-like"/>
</dbReference>
<keyword evidence="10" id="KW-0539">Nucleus</keyword>
<dbReference type="InterPro" id="IPR042487">
    <property type="entry name" value="RuvBL1/2_DNA/RNA_bd_dom"/>
</dbReference>
<dbReference type="InterPro" id="IPR057475">
    <property type="entry name" value="CUT_C"/>
</dbReference>
<dbReference type="SUPFAM" id="SSF52540">
    <property type="entry name" value="P-loop containing nucleoside triphosphate hydrolases"/>
    <property type="match status" value="1"/>
</dbReference>
<dbReference type="InterPro" id="IPR001507">
    <property type="entry name" value="ZP_dom"/>
</dbReference>
<keyword evidence="7" id="KW-0347">Helicase</keyword>
<dbReference type="Gene3D" id="1.25.70.10">
    <property type="entry name" value="Transcription termination factor 3, mitochondrial"/>
    <property type="match status" value="1"/>
</dbReference>
<dbReference type="InterPro" id="IPR003593">
    <property type="entry name" value="AAA+_ATPase"/>
</dbReference>